<organism evidence="2 3">
    <name type="scientific">Hyphomicrobium album</name>
    <dbReference type="NCBI Taxonomy" id="2665159"/>
    <lineage>
        <taxon>Bacteria</taxon>
        <taxon>Pseudomonadati</taxon>
        <taxon>Pseudomonadota</taxon>
        <taxon>Alphaproteobacteria</taxon>
        <taxon>Hyphomicrobiales</taxon>
        <taxon>Hyphomicrobiaceae</taxon>
        <taxon>Hyphomicrobium</taxon>
    </lineage>
</organism>
<reference evidence="2 3" key="1">
    <citation type="submission" date="2019-11" db="EMBL/GenBank/DDBJ databases">
        <title>Identification of a novel strain.</title>
        <authorList>
            <person name="Xu Q."/>
            <person name="Wang G."/>
        </authorList>
    </citation>
    <scope>NUCLEOTIDE SEQUENCE [LARGE SCALE GENOMIC DNA]</scope>
    <source>
        <strain evidence="3">xq</strain>
    </source>
</reference>
<name>A0A6I3KM29_9HYPH</name>
<dbReference type="EMBL" id="WMBQ01000002">
    <property type="protein sequence ID" value="MTD95489.1"/>
    <property type="molecule type" value="Genomic_DNA"/>
</dbReference>
<dbReference type="AlphaFoldDB" id="A0A6I3KM29"/>
<accession>A0A6I3KM29</accession>
<dbReference type="InterPro" id="IPR029055">
    <property type="entry name" value="Ntn_hydrolases_N"/>
</dbReference>
<evidence type="ECO:0000313" key="3">
    <source>
        <dbReference type="Proteomes" id="UP000440694"/>
    </source>
</evidence>
<evidence type="ECO:0000256" key="1">
    <source>
        <dbReference type="SAM" id="MobiDB-lite"/>
    </source>
</evidence>
<dbReference type="RefSeq" id="WP_154740030.1">
    <property type="nucleotide sequence ID" value="NZ_WMBQ01000002.1"/>
</dbReference>
<protein>
    <recommendedName>
        <fullName evidence="4">Proteasome-type protease</fullName>
    </recommendedName>
</protein>
<evidence type="ECO:0008006" key="4">
    <source>
        <dbReference type="Google" id="ProtNLM"/>
    </source>
</evidence>
<dbReference type="Gene3D" id="3.60.20.10">
    <property type="entry name" value="Glutamine Phosphoribosylpyrophosphate, subunit 1, domain 1"/>
    <property type="match status" value="1"/>
</dbReference>
<dbReference type="CDD" id="cd01901">
    <property type="entry name" value="Ntn_hydrolase"/>
    <property type="match status" value="1"/>
</dbReference>
<keyword evidence="3" id="KW-1185">Reference proteome</keyword>
<comment type="caution">
    <text evidence="2">The sequence shown here is derived from an EMBL/GenBank/DDBJ whole genome shotgun (WGS) entry which is preliminary data.</text>
</comment>
<proteinExistence type="predicted"/>
<dbReference type="Proteomes" id="UP000440694">
    <property type="component" value="Unassembled WGS sequence"/>
</dbReference>
<evidence type="ECO:0000313" key="2">
    <source>
        <dbReference type="EMBL" id="MTD95489.1"/>
    </source>
</evidence>
<feature type="compositionally biased region" description="Low complexity" evidence="1">
    <location>
        <begin position="285"/>
        <end position="295"/>
    </location>
</feature>
<gene>
    <name evidence="2" type="ORF">GIW81_14210</name>
</gene>
<feature type="region of interest" description="Disordered" evidence="1">
    <location>
        <begin position="270"/>
        <end position="304"/>
    </location>
</feature>
<sequence length="304" mass="32857">MTVCIATVCNEGMIIMASDRMLTSGDIQFEPTASKTIAITSSIAVMQSGDASFQGEIISEVRREVAALTKDLDTWLPVQTVVDLYVKHRNAAKLKRAEAKVLQPLGLTSETYLQRASTLPSGLVERIAEDLINFDVPHVSVIVAGVDDSGPRIFMVEEGVATCHDAIGFAAIGIGARHAESHLMLSRHSWMVSAPETLVNTYIAKRRAETAPGVGAETDLFLLGSQPGKFDEVRLDIQSKLKDEYVRMRTGEAKLQKSIIDKVDSYVESIARSKAPDPSDQGDAKSPSSQSQSGEPEGKKPDKG</sequence>
<dbReference type="SUPFAM" id="SSF56235">
    <property type="entry name" value="N-terminal nucleophile aminohydrolases (Ntn hydrolases)"/>
    <property type="match status" value="1"/>
</dbReference>